<gene>
    <name evidence="1" type="ORF">C1877_08610</name>
</gene>
<evidence type="ECO:0008006" key="3">
    <source>
        <dbReference type="Google" id="ProtNLM"/>
    </source>
</evidence>
<accession>A0A369LZ25</accession>
<dbReference type="InterPro" id="IPR009351">
    <property type="entry name" value="AlkZ-like"/>
</dbReference>
<dbReference type="GeneID" id="78359748"/>
<dbReference type="PANTHER" id="PTHR38479">
    <property type="entry name" value="LMO0824 PROTEIN"/>
    <property type="match status" value="1"/>
</dbReference>
<dbReference type="Proteomes" id="UP000254000">
    <property type="component" value="Unassembled WGS sequence"/>
</dbReference>
<reference evidence="1 2" key="1">
    <citation type="journal article" date="2018" name="Elife">
        <title>Discovery and characterization of a prevalent human gut bacterial enzyme sufficient for the inactivation of a family of plant toxins.</title>
        <authorList>
            <person name="Koppel N."/>
            <person name="Bisanz J.E."/>
            <person name="Pandelia M.E."/>
            <person name="Turnbaugh P.J."/>
            <person name="Balskus E.P."/>
        </authorList>
    </citation>
    <scope>NUCLEOTIDE SEQUENCE [LARGE SCALE GENOMIC DNA]</scope>
    <source>
        <strain evidence="1 2">3C</strain>
    </source>
</reference>
<evidence type="ECO:0000313" key="1">
    <source>
        <dbReference type="EMBL" id="RDB64783.1"/>
    </source>
</evidence>
<dbReference type="Pfam" id="PF06224">
    <property type="entry name" value="AlkZ-like"/>
    <property type="match status" value="1"/>
</dbReference>
<dbReference type="PANTHER" id="PTHR38479:SF2">
    <property type="entry name" value="WINGED HELIX DNA-BINDING DOMAIN-CONTAINING PROTEIN"/>
    <property type="match status" value="1"/>
</dbReference>
<organism evidence="1 2">
    <name type="scientific">Gordonibacter pamelaeae</name>
    <dbReference type="NCBI Taxonomy" id="471189"/>
    <lineage>
        <taxon>Bacteria</taxon>
        <taxon>Bacillati</taxon>
        <taxon>Actinomycetota</taxon>
        <taxon>Coriobacteriia</taxon>
        <taxon>Eggerthellales</taxon>
        <taxon>Eggerthellaceae</taxon>
        <taxon>Gordonibacter</taxon>
    </lineage>
</organism>
<evidence type="ECO:0000313" key="2">
    <source>
        <dbReference type="Proteomes" id="UP000254000"/>
    </source>
</evidence>
<name>A0A369LZ25_9ACTN</name>
<sequence length="395" mass="43370">MAELELDARQVRNFRLQAHHLDAFYGRDDALAAVGACGMQNSPPGAWEAALFNRVPACGAADRDRMLLEERTLLQAWSFRGAPMVFPTADGAAFLSALAAEGDEPWIYTRGIGLALDFLGVGFDELLALLEQVMPRLDGRAVVGKAALDQTLAAWMEPLLPARKRSLWNEPSMYGSPDKQTVGGAAVSFLLRPCSFKGLVVFGAREGTSPAFSSFRTWLGRPLEPDPEAARKLVRKFLHCYGPTAPGGLAAWLGCSGAQARRLWRAASDEMEPVRFLGKKAYVLSADRERLMASEPPQRELLLLAAHDPYLDQRDRAVLQPDKALQRRIWRTVANPGAIVRRGEVAGTWTAKKKGAGLEVRADWWDNAVGEQQVRALAEQYAAFRGLELAGFERG</sequence>
<dbReference type="AlphaFoldDB" id="A0A369LZ25"/>
<protein>
    <recommendedName>
        <fullName evidence="3">Winged helix DNA-binding domain-containing protein</fullName>
    </recommendedName>
</protein>
<dbReference type="RefSeq" id="WP_114568953.1">
    <property type="nucleotide sequence ID" value="NZ_CABMMS010000005.1"/>
</dbReference>
<keyword evidence="2" id="KW-1185">Reference proteome</keyword>
<comment type="caution">
    <text evidence="1">The sequence shown here is derived from an EMBL/GenBank/DDBJ whole genome shotgun (WGS) entry which is preliminary data.</text>
</comment>
<dbReference type="EMBL" id="PPTS01000005">
    <property type="protein sequence ID" value="RDB64783.1"/>
    <property type="molecule type" value="Genomic_DNA"/>
</dbReference>
<proteinExistence type="predicted"/>
<dbReference type="OrthoDB" id="9148135at2"/>